<dbReference type="AlphaFoldDB" id="A0A427V8U4"/>
<evidence type="ECO:0000256" key="1">
    <source>
        <dbReference type="SAM" id="SignalP"/>
    </source>
</evidence>
<dbReference type="PANTHER" id="PTHR39176:SF1">
    <property type="entry name" value="PERIPLASMIC PROTEIN"/>
    <property type="match status" value="1"/>
</dbReference>
<dbReference type="EMBL" id="RHXB01000001">
    <property type="protein sequence ID" value="RSE29157.1"/>
    <property type="molecule type" value="Genomic_DNA"/>
</dbReference>
<protein>
    <submittedName>
        <fullName evidence="3">Lysozyme inhibitor LprI family protein</fullName>
    </submittedName>
</protein>
<dbReference type="Pfam" id="PF07007">
    <property type="entry name" value="LprI"/>
    <property type="match status" value="1"/>
</dbReference>
<feature type="chain" id="PRO_5019243115" evidence="1">
    <location>
        <begin position="20"/>
        <end position="133"/>
    </location>
</feature>
<dbReference type="Proteomes" id="UP000275331">
    <property type="component" value="Unassembled WGS sequence"/>
</dbReference>
<evidence type="ECO:0000313" key="4">
    <source>
        <dbReference type="Proteomes" id="UP000275331"/>
    </source>
</evidence>
<sequence>MTRTGIMVIALLMSSAALAQDCEKAETQLELNDCAAAEYQKADSELNAAYKKVYALASKEQHGLLKTAQNAWIKLRDADCDFIASGVEGGSIQPMIYSQCLTDKTRERSAYLESMLQCGEGDLSCPLPAAASH</sequence>
<name>A0A427V8U4_9ENTR</name>
<dbReference type="InterPro" id="IPR009739">
    <property type="entry name" value="LprI-like_N"/>
</dbReference>
<keyword evidence="1" id="KW-0732">Signal</keyword>
<feature type="signal peptide" evidence="1">
    <location>
        <begin position="1"/>
        <end position="19"/>
    </location>
</feature>
<feature type="domain" description="Lysozyme inhibitor LprI-like N-terminal" evidence="2">
    <location>
        <begin position="23"/>
        <end position="112"/>
    </location>
</feature>
<proteinExistence type="predicted"/>
<evidence type="ECO:0000259" key="2">
    <source>
        <dbReference type="Pfam" id="PF07007"/>
    </source>
</evidence>
<dbReference type="Gene3D" id="1.20.1270.180">
    <property type="match status" value="1"/>
</dbReference>
<dbReference type="PANTHER" id="PTHR39176">
    <property type="entry name" value="PERIPLASMIC PROTEIN-RELATED"/>
    <property type="match status" value="1"/>
</dbReference>
<organism evidence="3 4">
    <name type="scientific">Atlantibacter subterraneus</name>
    <dbReference type="NCBI Taxonomy" id="255519"/>
    <lineage>
        <taxon>Bacteria</taxon>
        <taxon>Pseudomonadati</taxon>
        <taxon>Pseudomonadota</taxon>
        <taxon>Gammaproteobacteria</taxon>
        <taxon>Enterobacterales</taxon>
        <taxon>Enterobacteriaceae</taxon>
        <taxon>Atlantibacter</taxon>
    </lineage>
</organism>
<dbReference type="OrthoDB" id="7340239at2"/>
<comment type="caution">
    <text evidence="3">The sequence shown here is derived from an EMBL/GenBank/DDBJ whole genome shotgun (WGS) entry which is preliminary data.</text>
</comment>
<reference evidence="3 4" key="1">
    <citation type="submission" date="2018-10" db="EMBL/GenBank/DDBJ databases">
        <title>Transmission dynamics of multidrug resistant bacteria on intensive care unit surfaces.</title>
        <authorList>
            <person name="D'Souza A.W."/>
            <person name="Potter R.F."/>
            <person name="Wallace M."/>
            <person name="Shupe A."/>
            <person name="Patel S."/>
            <person name="Sun S."/>
            <person name="Gul D."/>
            <person name="Kwon J.H."/>
            <person name="Andleeb S."/>
            <person name="Burnham C.-A.D."/>
            <person name="Dantas G."/>
        </authorList>
    </citation>
    <scope>NUCLEOTIDE SEQUENCE [LARGE SCALE GENOMIC DNA]</scope>
    <source>
        <strain evidence="3 4">AS_373</strain>
    </source>
</reference>
<dbReference type="RefSeq" id="WP_125292206.1">
    <property type="nucleotide sequence ID" value="NZ_DAMAQE010000021.1"/>
</dbReference>
<accession>A0A427V8U4</accession>
<evidence type="ECO:0000313" key="3">
    <source>
        <dbReference type="EMBL" id="RSE29157.1"/>
    </source>
</evidence>
<gene>
    <name evidence="3" type="ORF">EGT71_01160</name>
</gene>